<organism evidence="3 4">
    <name type="scientific">Pseudoloma neurophilia</name>
    <dbReference type="NCBI Taxonomy" id="146866"/>
    <lineage>
        <taxon>Eukaryota</taxon>
        <taxon>Fungi</taxon>
        <taxon>Fungi incertae sedis</taxon>
        <taxon>Microsporidia</taxon>
        <taxon>Pseudoloma</taxon>
    </lineage>
</organism>
<name>A0A0R0LUN1_9MICR</name>
<protein>
    <recommendedName>
        <fullName evidence="2">CCHC-type domain-containing protein</fullName>
    </recommendedName>
</protein>
<dbReference type="GO" id="GO:0008270">
    <property type="term" value="F:zinc ion binding"/>
    <property type="evidence" value="ECO:0007669"/>
    <property type="project" value="UniProtKB-KW"/>
</dbReference>
<comment type="caution">
    <text evidence="3">The sequence shown here is derived from an EMBL/GenBank/DDBJ whole genome shotgun (WGS) entry which is preliminary data.</text>
</comment>
<dbReference type="AlphaFoldDB" id="A0A0R0LUN1"/>
<sequence>MNDKKREFRTNLEKTKKVNKKNTFIKEKPEMKEITCFRCQQKGHIATNCKQKIEKSDKTGINFALNGSNEVDYDNIEINKLNYMAVFDTDSTENIITEKLFNKISDTTRVK</sequence>
<evidence type="ECO:0000259" key="2">
    <source>
        <dbReference type="PROSITE" id="PS50158"/>
    </source>
</evidence>
<accession>A0A0R0LUN1</accession>
<keyword evidence="4" id="KW-1185">Reference proteome</keyword>
<evidence type="ECO:0000313" key="3">
    <source>
        <dbReference type="EMBL" id="KRH93101.1"/>
    </source>
</evidence>
<dbReference type="EMBL" id="LGUB01000491">
    <property type="protein sequence ID" value="KRH93101.1"/>
    <property type="molecule type" value="Genomic_DNA"/>
</dbReference>
<dbReference type="GO" id="GO:0003676">
    <property type="term" value="F:nucleic acid binding"/>
    <property type="evidence" value="ECO:0007669"/>
    <property type="project" value="InterPro"/>
</dbReference>
<dbReference type="Gene3D" id="4.10.60.10">
    <property type="entry name" value="Zinc finger, CCHC-type"/>
    <property type="match status" value="1"/>
</dbReference>
<proteinExistence type="predicted"/>
<dbReference type="PROSITE" id="PS50158">
    <property type="entry name" value="ZF_CCHC"/>
    <property type="match status" value="1"/>
</dbReference>
<dbReference type="Pfam" id="PF00098">
    <property type="entry name" value="zf-CCHC"/>
    <property type="match status" value="1"/>
</dbReference>
<dbReference type="InterPro" id="IPR036875">
    <property type="entry name" value="Znf_CCHC_sf"/>
</dbReference>
<keyword evidence="1" id="KW-0862">Zinc</keyword>
<dbReference type="OrthoDB" id="8057007at2759"/>
<feature type="domain" description="CCHC-type" evidence="2">
    <location>
        <begin position="36"/>
        <end position="51"/>
    </location>
</feature>
<keyword evidence="1" id="KW-0479">Metal-binding</keyword>
<gene>
    <name evidence="3" type="ORF">M153_15240001010</name>
</gene>
<dbReference type="SMART" id="SM00343">
    <property type="entry name" value="ZnF_C2HC"/>
    <property type="match status" value="1"/>
</dbReference>
<dbReference type="InterPro" id="IPR001878">
    <property type="entry name" value="Znf_CCHC"/>
</dbReference>
<evidence type="ECO:0000313" key="4">
    <source>
        <dbReference type="Proteomes" id="UP000051530"/>
    </source>
</evidence>
<dbReference type="Proteomes" id="UP000051530">
    <property type="component" value="Unassembled WGS sequence"/>
</dbReference>
<evidence type="ECO:0000256" key="1">
    <source>
        <dbReference type="PROSITE-ProRule" id="PRU00047"/>
    </source>
</evidence>
<dbReference type="SUPFAM" id="SSF57756">
    <property type="entry name" value="Retrovirus zinc finger-like domains"/>
    <property type="match status" value="1"/>
</dbReference>
<reference evidence="3 4" key="1">
    <citation type="submission" date="2015-07" db="EMBL/GenBank/DDBJ databases">
        <title>The genome of Pseudoloma neurophilia, a relevant intracellular parasite of the zebrafish.</title>
        <authorList>
            <person name="Ndikumana S."/>
            <person name="Pelin A."/>
            <person name="Sanders J."/>
            <person name="Corradi N."/>
        </authorList>
    </citation>
    <scope>NUCLEOTIDE SEQUENCE [LARGE SCALE GENOMIC DNA]</scope>
    <source>
        <strain evidence="3 4">MK1</strain>
    </source>
</reference>
<keyword evidence="1" id="KW-0863">Zinc-finger</keyword>
<dbReference type="VEuPathDB" id="MicrosporidiaDB:M153_15240001010"/>